<accession>A0ACD3R6Q6</accession>
<proteinExistence type="predicted"/>
<reference evidence="1" key="1">
    <citation type="submission" date="2018-11" db="EMBL/GenBank/DDBJ databases">
        <title>The sequence and de novo assembly of Larimichthys crocea genome using PacBio and Hi-C technologies.</title>
        <authorList>
            <person name="Xu P."/>
            <person name="Chen B."/>
            <person name="Zhou Z."/>
            <person name="Ke Q."/>
            <person name="Wu Y."/>
            <person name="Bai H."/>
            <person name="Pu F."/>
        </authorList>
    </citation>
    <scope>NUCLEOTIDE SEQUENCE</scope>
    <source>
        <tissue evidence="1">Muscle</tissue>
    </source>
</reference>
<comment type="caution">
    <text evidence="1">The sequence shown here is derived from an EMBL/GenBank/DDBJ whole genome shotgun (WGS) entry which is preliminary data.</text>
</comment>
<gene>
    <name evidence="1" type="ORF">E3U43_021276</name>
</gene>
<sequence length="484" mass="54419">MAAPTGPKAPQAPNPPGFEGFPFAVAGRPPEDSPGKEQEQGGDVKKKPCRACTDFKSWMKVQKKQATAAVQETRAAESEPQEDPQCPLDRQELGRNTWSFLHTMAAYYPDQPSSTQQQEMGQFINLFSKFFPCDECAEDLRARLKTNQPDTRSRHALSQWFCHIHNDINIRLGKPEFDCSRVDERWKDGWKDERAHVAQCTLNHARCARAPLVARRTRPYSREQQRIHPAVEPGAWSREERTEREREREREPQKMDGVGSFGAGRAGTTIDPIAFAKQPQTILRVLSWIFSLVVFASIVNEGYVNIGSERLHCVFNKNADACNYGVFVGLVGLLACSFFFLLDYKFSSISSVKDRKKAIMLEIGFSGFWTFLYFVSFCFLANQWSRTTPDELPLNQGADAARAAIAFSFFSIITWAGLTVRAVQKYLLGTDMTLFTTEHMDGGAPTQPYPSNSPVGGTTETTETYQSPPFTENNAAPTYQVPIY</sequence>
<name>A0ACD3R6Q6_LARCR</name>
<organism evidence="1 2">
    <name type="scientific">Larimichthys crocea</name>
    <name type="common">Large yellow croaker</name>
    <name type="synonym">Pseudosciaena crocea</name>
    <dbReference type="NCBI Taxonomy" id="215358"/>
    <lineage>
        <taxon>Eukaryota</taxon>
        <taxon>Metazoa</taxon>
        <taxon>Chordata</taxon>
        <taxon>Craniata</taxon>
        <taxon>Vertebrata</taxon>
        <taxon>Euteleostomi</taxon>
        <taxon>Actinopterygii</taxon>
        <taxon>Neopterygii</taxon>
        <taxon>Teleostei</taxon>
        <taxon>Neoteleostei</taxon>
        <taxon>Acanthomorphata</taxon>
        <taxon>Eupercaria</taxon>
        <taxon>Sciaenidae</taxon>
        <taxon>Larimichthys</taxon>
    </lineage>
</organism>
<protein>
    <submittedName>
        <fullName evidence="1">Uncharacterized protein</fullName>
    </submittedName>
</protein>
<dbReference type="EMBL" id="CM011682">
    <property type="protein sequence ID" value="TMS14814.1"/>
    <property type="molecule type" value="Genomic_DNA"/>
</dbReference>
<evidence type="ECO:0000313" key="1">
    <source>
        <dbReference type="EMBL" id="TMS14814.1"/>
    </source>
</evidence>
<dbReference type="Proteomes" id="UP000793456">
    <property type="component" value="Chromosome IX"/>
</dbReference>
<keyword evidence="2" id="KW-1185">Reference proteome</keyword>
<evidence type="ECO:0000313" key="2">
    <source>
        <dbReference type="Proteomes" id="UP000793456"/>
    </source>
</evidence>